<gene>
    <name evidence="1" type="ORF">SAMN05443662_1197</name>
</gene>
<keyword evidence="2" id="KW-1185">Reference proteome</keyword>
<dbReference type="Proteomes" id="UP000198461">
    <property type="component" value="Unassembled WGS sequence"/>
</dbReference>
<dbReference type="STRING" id="364032.SAMN05443662_1197"/>
<accession>A0A1N6G575</accession>
<evidence type="ECO:0000313" key="2">
    <source>
        <dbReference type="Proteomes" id="UP000198461"/>
    </source>
</evidence>
<sequence>MSARKHRHTLETIFAHPVSTNLDWKAVEHLVEYLGFEIEITKNNHAKIKAEDGSEVVVILPHHGSAIQSKDEVMKLRHFLEAQGIAPDSFEK</sequence>
<dbReference type="OrthoDB" id="73001at2"/>
<evidence type="ECO:0008006" key="3">
    <source>
        <dbReference type="Google" id="ProtNLM"/>
    </source>
</evidence>
<proteinExistence type="predicted"/>
<protein>
    <recommendedName>
        <fullName evidence="3">HicA toxin of toxin-antitoxin</fullName>
    </recommendedName>
</protein>
<reference evidence="2" key="1">
    <citation type="submission" date="2016-11" db="EMBL/GenBank/DDBJ databases">
        <authorList>
            <person name="Varghese N."/>
            <person name="Submissions S."/>
        </authorList>
    </citation>
    <scope>NUCLEOTIDE SEQUENCE [LARGE SCALE GENOMIC DNA]</scope>
    <source>
        <strain evidence="2">DSM 17737</strain>
    </source>
</reference>
<dbReference type="AlphaFoldDB" id="A0A1N6G575"/>
<dbReference type="EMBL" id="FSRE01000003">
    <property type="protein sequence ID" value="SIO02685.1"/>
    <property type="molecule type" value="Genomic_DNA"/>
</dbReference>
<evidence type="ECO:0000313" key="1">
    <source>
        <dbReference type="EMBL" id="SIO02685.1"/>
    </source>
</evidence>
<dbReference type="RefSeq" id="WP_074201487.1">
    <property type="nucleotide sequence ID" value="NZ_FSRE01000003.1"/>
</dbReference>
<organism evidence="1 2">
    <name type="scientific">Sulfurivirga caldicuralii</name>
    <dbReference type="NCBI Taxonomy" id="364032"/>
    <lineage>
        <taxon>Bacteria</taxon>
        <taxon>Pseudomonadati</taxon>
        <taxon>Pseudomonadota</taxon>
        <taxon>Gammaproteobacteria</taxon>
        <taxon>Thiotrichales</taxon>
        <taxon>Piscirickettsiaceae</taxon>
        <taxon>Sulfurivirga</taxon>
    </lineage>
</organism>
<name>A0A1N6G575_9GAMM</name>